<sequence>MLFQFTRRAMMQTHLRQTGNYRPLSLTSVPGKITEKIILDATERHFKDNAIIRYSQHGFTKGKSYLFDLISYYDKVTHLVSEGKVVEIALLDFSKAFDTVPHIILPDKLFNCEMSRYMVCCVKDWLKGRAPVVVVNGATSGWQPATSGVPQDSVLGPFGTIFLSMTWRQELNASLLSFLTVLNWQVFLTLLRDKRPYRGIWSIGKLPVAWNLTRTNVRFCTWDEVTLGTNINQERSGWKADLQKEIWGCWLTAESLRISSVPWQPRGQNAFRCGSNTIETAKKKKRDDYPAVFSIGAVSS</sequence>
<dbReference type="InterPro" id="IPR000477">
    <property type="entry name" value="RT_dom"/>
</dbReference>
<reference evidence="3" key="2">
    <citation type="submission" date="2017-12" db="EMBL/GenBank/DDBJ databases">
        <title>Genome sequence of the Bar-tailed Godwit (Limosa lapponica baueri).</title>
        <authorList>
            <person name="Lima N.C.B."/>
            <person name="Parody-Merino A.M."/>
            <person name="Battley P.F."/>
            <person name="Fidler A.E."/>
            <person name="Prosdocimi F."/>
        </authorList>
    </citation>
    <scope>NUCLEOTIDE SEQUENCE [LARGE SCALE GENOMIC DNA]</scope>
</reference>
<evidence type="ECO:0000259" key="1">
    <source>
        <dbReference type="Pfam" id="PF00078"/>
    </source>
</evidence>
<keyword evidence="2" id="KW-0695">RNA-directed DNA polymerase</keyword>
<feature type="domain" description="Reverse transcriptase" evidence="1">
    <location>
        <begin position="18"/>
        <end position="158"/>
    </location>
</feature>
<dbReference type="Proteomes" id="UP000233556">
    <property type="component" value="Unassembled WGS sequence"/>
</dbReference>
<accession>A0A2I0TWV8</accession>
<organism evidence="2 3">
    <name type="scientific">Limosa lapponica baueri</name>
    <dbReference type="NCBI Taxonomy" id="1758121"/>
    <lineage>
        <taxon>Eukaryota</taxon>
        <taxon>Metazoa</taxon>
        <taxon>Chordata</taxon>
        <taxon>Craniata</taxon>
        <taxon>Vertebrata</taxon>
        <taxon>Euteleostomi</taxon>
        <taxon>Archelosauria</taxon>
        <taxon>Archosauria</taxon>
        <taxon>Dinosauria</taxon>
        <taxon>Saurischia</taxon>
        <taxon>Theropoda</taxon>
        <taxon>Coelurosauria</taxon>
        <taxon>Aves</taxon>
        <taxon>Neognathae</taxon>
        <taxon>Neoaves</taxon>
        <taxon>Charadriiformes</taxon>
        <taxon>Scolopacidae</taxon>
        <taxon>Limosa</taxon>
    </lineage>
</organism>
<keyword evidence="2" id="KW-0808">Transferase</keyword>
<evidence type="ECO:0000313" key="2">
    <source>
        <dbReference type="EMBL" id="PKU38261.1"/>
    </source>
</evidence>
<dbReference type="EMBL" id="KZ506802">
    <property type="protein sequence ID" value="PKU38261.1"/>
    <property type="molecule type" value="Genomic_DNA"/>
</dbReference>
<dbReference type="Pfam" id="PF00078">
    <property type="entry name" value="RVT_1"/>
    <property type="match status" value="1"/>
</dbReference>
<reference evidence="3" key="1">
    <citation type="submission" date="2017-11" db="EMBL/GenBank/DDBJ databases">
        <authorList>
            <person name="Lima N.C."/>
            <person name="Parody-Merino A.M."/>
            <person name="Battley P.F."/>
            <person name="Fidler A.E."/>
            <person name="Prosdocimi F."/>
        </authorList>
    </citation>
    <scope>NUCLEOTIDE SEQUENCE [LARGE SCALE GENOMIC DNA]</scope>
</reference>
<dbReference type="GO" id="GO:0003964">
    <property type="term" value="F:RNA-directed DNA polymerase activity"/>
    <property type="evidence" value="ECO:0007669"/>
    <property type="project" value="UniProtKB-KW"/>
</dbReference>
<dbReference type="PANTHER" id="PTHR33332">
    <property type="entry name" value="REVERSE TRANSCRIPTASE DOMAIN-CONTAINING PROTEIN"/>
    <property type="match status" value="1"/>
</dbReference>
<proteinExistence type="predicted"/>
<name>A0A2I0TWV8_LIMLA</name>
<gene>
    <name evidence="2" type="ORF">llap_11432</name>
</gene>
<protein>
    <submittedName>
        <fullName evidence="2">Rna-directed dna polymerase from mobile element jockey-like</fullName>
    </submittedName>
</protein>
<dbReference type="AlphaFoldDB" id="A0A2I0TWV8"/>
<evidence type="ECO:0000313" key="3">
    <source>
        <dbReference type="Proteomes" id="UP000233556"/>
    </source>
</evidence>
<keyword evidence="3" id="KW-1185">Reference proteome</keyword>
<dbReference type="OrthoDB" id="416454at2759"/>
<keyword evidence="2" id="KW-0548">Nucleotidyltransferase</keyword>